<proteinExistence type="predicted"/>
<accession>A0A7T7XNQ6</accession>
<gene>
    <name evidence="1" type="ORF">JFL75_01930</name>
</gene>
<keyword evidence="2" id="KW-1185">Reference proteome</keyword>
<dbReference type="Proteomes" id="UP000595917">
    <property type="component" value="Chromosome"/>
</dbReference>
<dbReference type="KEGG" id="bhc:JFL75_01930"/>
<organism evidence="1 2">
    <name type="scientific">Breznakiella homolactica</name>
    <dbReference type="NCBI Taxonomy" id="2798577"/>
    <lineage>
        <taxon>Bacteria</taxon>
        <taxon>Pseudomonadati</taxon>
        <taxon>Spirochaetota</taxon>
        <taxon>Spirochaetia</taxon>
        <taxon>Spirochaetales</taxon>
        <taxon>Breznakiellaceae</taxon>
        <taxon>Breznakiella</taxon>
    </lineage>
</organism>
<dbReference type="AlphaFoldDB" id="A0A7T7XNQ6"/>
<protein>
    <submittedName>
        <fullName evidence="1">Uncharacterized protein</fullName>
    </submittedName>
</protein>
<sequence length="61" mass="7137">MAANQLKQHTDDLRIEKLREMVDNEEYLHNAIHRIAQVLSNEILSTTEGGAYNERQWTGRK</sequence>
<evidence type="ECO:0000313" key="2">
    <source>
        <dbReference type="Proteomes" id="UP000595917"/>
    </source>
</evidence>
<dbReference type="EMBL" id="CP067089">
    <property type="protein sequence ID" value="QQO09701.1"/>
    <property type="molecule type" value="Genomic_DNA"/>
</dbReference>
<name>A0A7T7XNQ6_9SPIR</name>
<evidence type="ECO:0000313" key="1">
    <source>
        <dbReference type="EMBL" id="QQO09701.1"/>
    </source>
</evidence>
<reference evidence="1" key="1">
    <citation type="submission" date="2021-01" db="EMBL/GenBank/DDBJ databases">
        <title>Description of Breznakiella homolactica.</title>
        <authorList>
            <person name="Song Y."/>
            <person name="Brune A."/>
        </authorList>
    </citation>
    <scope>NUCLEOTIDE SEQUENCE</scope>
    <source>
        <strain evidence="1">RmG30</strain>
    </source>
</reference>
<dbReference type="RefSeq" id="WP_215627004.1">
    <property type="nucleotide sequence ID" value="NZ_CP067089.2"/>
</dbReference>